<sequence>MLKTLAKEFGFKIKTVQTDNGKEFCNDREQKKSAFEKVLEYLEIEYIKTRPYSPWQNGVLERSHKIDNDLFYSKKRFKSEEEMYKAFQRYSLRTNNIARRVLSFKTPNEMVESYFKKAA</sequence>
<dbReference type="EMBL" id="JBFNFH010000001">
    <property type="protein sequence ID" value="MFM1524230.1"/>
    <property type="molecule type" value="Genomic_DNA"/>
</dbReference>
<keyword evidence="5" id="KW-0460">Magnesium</keyword>
<feature type="domain" description="Integrase catalytic" evidence="8">
    <location>
        <begin position="1"/>
        <end position="115"/>
    </location>
</feature>
<evidence type="ECO:0000313" key="9">
    <source>
        <dbReference type="EMBL" id="MFM1524230.1"/>
    </source>
</evidence>
<keyword evidence="6" id="KW-0229">DNA integration</keyword>
<dbReference type="PANTHER" id="PTHR42648:SF11">
    <property type="entry name" value="TRANSPOSON TY4-P GAG-POL POLYPROTEIN"/>
    <property type="match status" value="1"/>
</dbReference>
<evidence type="ECO:0000256" key="3">
    <source>
        <dbReference type="ARBA" id="ARBA00022759"/>
    </source>
</evidence>
<gene>
    <name evidence="9" type="ORF">ABGF40_00910</name>
</gene>
<evidence type="ECO:0000313" key="10">
    <source>
        <dbReference type="Proteomes" id="UP001629536"/>
    </source>
</evidence>
<keyword evidence="4" id="KW-0378">Hydrolase</keyword>
<evidence type="ECO:0000256" key="5">
    <source>
        <dbReference type="ARBA" id="ARBA00022842"/>
    </source>
</evidence>
<evidence type="ECO:0000256" key="2">
    <source>
        <dbReference type="ARBA" id="ARBA00022723"/>
    </source>
</evidence>
<dbReference type="RefSeq" id="WP_408126139.1">
    <property type="nucleotide sequence ID" value="NZ_JBFNFH010000001.1"/>
</dbReference>
<evidence type="ECO:0000256" key="4">
    <source>
        <dbReference type="ARBA" id="ARBA00022801"/>
    </source>
</evidence>
<reference evidence="9 10" key="1">
    <citation type="journal article" date="2024" name="Front. Microbiol.">
        <title>Pangenomic and biochemical analyses of Helcococcus ovis reveal widespread tetracycline resistance and a novel bacterial species, Helcococcus bovis.</title>
        <authorList>
            <person name="Cunha F."/>
            <person name="Zhai Y."/>
            <person name="Casaro S."/>
            <person name="Jones K.L."/>
            <person name="Hernandez M."/>
            <person name="Bisinotto R.S."/>
            <person name="Kariyawasam S."/>
            <person name="Brown M.B."/>
            <person name="Phillips A."/>
            <person name="Jeong K.C."/>
            <person name="Galvao K.N."/>
        </authorList>
    </citation>
    <scope>NUCLEOTIDE SEQUENCE [LARGE SCALE GENOMIC DNA]</scope>
    <source>
        <strain evidence="9 10">KG197</strain>
    </source>
</reference>
<keyword evidence="1" id="KW-0540">Nuclease</keyword>
<comment type="caution">
    <text evidence="9">The sequence shown here is derived from an EMBL/GenBank/DDBJ whole genome shotgun (WGS) entry which is preliminary data.</text>
</comment>
<evidence type="ECO:0000259" key="8">
    <source>
        <dbReference type="PROSITE" id="PS50994"/>
    </source>
</evidence>
<dbReference type="InterPro" id="IPR036397">
    <property type="entry name" value="RNaseH_sf"/>
</dbReference>
<evidence type="ECO:0000256" key="7">
    <source>
        <dbReference type="ARBA" id="ARBA00023172"/>
    </source>
</evidence>
<evidence type="ECO:0000256" key="6">
    <source>
        <dbReference type="ARBA" id="ARBA00022908"/>
    </source>
</evidence>
<dbReference type="InterPro" id="IPR001584">
    <property type="entry name" value="Integrase_cat-core"/>
</dbReference>
<evidence type="ECO:0000256" key="1">
    <source>
        <dbReference type="ARBA" id="ARBA00022722"/>
    </source>
</evidence>
<dbReference type="SUPFAM" id="SSF53098">
    <property type="entry name" value="Ribonuclease H-like"/>
    <property type="match status" value="1"/>
</dbReference>
<dbReference type="PANTHER" id="PTHR42648">
    <property type="entry name" value="TRANSPOSASE, PUTATIVE-RELATED"/>
    <property type="match status" value="1"/>
</dbReference>
<protein>
    <recommendedName>
        <fullName evidence="8">Integrase catalytic domain-containing protein</fullName>
    </recommendedName>
</protein>
<dbReference type="Proteomes" id="UP001629536">
    <property type="component" value="Unassembled WGS sequence"/>
</dbReference>
<keyword evidence="10" id="KW-1185">Reference proteome</keyword>
<dbReference type="Gene3D" id="3.30.420.10">
    <property type="entry name" value="Ribonuclease H-like superfamily/Ribonuclease H"/>
    <property type="match status" value="1"/>
</dbReference>
<dbReference type="PROSITE" id="PS50994">
    <property type="entry name" value="INTEGRASE"/>
    <property type="match status" value="1"/>
</dbReference>
<keyword evidence="7" id="KW-0233">DNA recombination</keyword>
<keyword evidence="2" id="KW-0479">Metal-binding</keyword>
<dbReference type="InterPro" id="IPR012337">
    <property type="entry name" value="RNaseH-like_sf"/>
</dbReference>
<keyword evidence="3" id="KW-0255">Endonuclease</keyword>
<proteinExistence type="predicted"/>
<accession>A0ABW9F4D4</accession>
<dbReference type="InterPro" id="IPR039537">
    <property type="entry name" value="Retrotran_Ty1/copia-like"/>
</dbReference>
<name>A0ABW9F4D4_9FIRM</name>
<organism evidence="9 10">
    <name type="scientific">Helcococcus bovis</name>
    <dbReference type="NCBI Taxonomy" id="3153252"/>
    <lineage>
        <taxon>Bacteria</taxon>
        <taxon>Bacillati</taxon>
        <taxon>Bacillota</taxon>
        <taxon>Tissierellia</taxon>
        <taxon>Tissierellales</taxon>
        <taxon>Peptoniphilaceae</taxon>
        <taxon>Helcococcus</taxon>
    </lineage>
</organism>